<feature type="transmembrane region" description="Helical" evidence="7">
    <location>
        <begin position="276"/>
        <end position="293"/>
    </location>
</feature>
<evidence type="ECO:0000256" key="4">
    <source>
        <dbReference type="ARBA" id="ARBA00022989"/>
    </source>
</evidence>
<dbReference type="EMBL" id="JBHSWU010000715">
    <property type="protein sequence ID" value="MFC6725803.1"/>
    <property type="molecule type" value="Genomic_DNA"/>
</dbReference>
<keyword evidence="4 7" id="KW-1133">Transmembrane helix</keyword>
<keyword evidence="3 7" id="KW-0812">Transmembrane</keyword>
<sequence length="403" mass="43197">MDALPWELDRDRLAWWLVVLALVSALAFAAWTIVGTVVLGLFVYYGARPVFRRLNEWVGRGVAAAATLLLIVLPTIVLLSYVGLVAWQELTKVAGSNATRVLLQRLPGNPQSLSTILQNPQQFAQRLDTLPQLQQGVNAVLTTLGVLSTGLLHLGLALTFAYFLYSDGDRLRCWVRAEWGRDSATYGYLDAVDRDLGVVYFGNVLTVAAVVVLAVGVYNGFAYLSPPGLSMPFPTLLAILTGLATFVPVVVGKVVYLPAAGYLFWETYRNGGGGDLWWPIGFLVVAFLVLDLLPMTFIRGEFSGRTIHSGMTMLAYILGATVFGWYGLFLGPLILVCVVQAANVLLPELLDGRRPNPAPSGVSTLGSNPFGLDDESWTGSDAPDGVPGVTDGSGGADEAGTSD</sequence>
<comment type="caution">
    <text evidence="8">The sequence shown here is derived from an EMBL/GenBank/DDBJ whole genome shotgun (WGS) entry which is preliminary data.</text>
</comment>
<dbReference type="Proteomes" id="UP001596328">
    <property type="component" value="Unassembled WGS sequence"/>
</dbReference>
<feature type="transmembrane region" description="Helical" evidence="7">
    <location>
        <begin position="13"/>
        <end position="45"/>
    </location>
</feature>
<evidence type="ECO:0000256" key="6">
    <source>
        <dbReference type="SAM" id="MobiDB-lite"/>
    </source>
</evidence>
<dbReference type="Pfam" id="PF01594">
    <property type="entry name" value="AI-2E_transport"/>
    <property type="match status" value="1"/>
</dbReference>
<dbReference type="InterPro" id="IPR002549">
    <property type="entry name" value="AI-2E-like"/>
</dbReference>
<organism evidence="8 9">
    <name type="scientific">Halobium palmae</name>
    <dbReference type="NCBI Taxonomy" id="1776492"/>
    <lineage>
        <taxon>Archaea</taxon>
        <taxon>Methanobacteriati</taxon>
        <taxon>Methanobacteriota</taxon>
        <taxon>Stenosarchaea group</taxon>
        <taxon>Halobacteria</taxon>
        <taxon>Halobacteriales</taxon>
        <taxon>Haloferacaceae</taxon>
        <taxon>Halobium</taxon>
    </lineage>
</organism>
<keyword evidence="5 7" id="KW-0472">Membrane</keyword>
<accession>A0ABD5S446</accession>
<gene>
    <name evidence="8" type="ORF">ACFQE1_15795</name>
</gene>
<dbReference type="GO" id="GO:0016020">
    <property type="term" value="C:membrane"/>
    <property type="evidence" value="ECO:0007669"/>
    <property type="project" value="UniProtKB-SubCell"/>
</dbReference>
<feature type="transmembrane region" description="Helical" evidence="7">
    <location>
        <begin position="198"/>
        <end position="224"/>
    </location>
</feature>
<keyword evidence="9" id="KW-1185">Reference proteome</keyword>
<name>A0ABD5S446_9EURY</name>
<proteinExistence type="inferred from homology"/>
<dbReference type="PANTHER" id="PTHR21716">
    <property type="entry name" value="TRANSMEMBRANE PROTEIN"/>
    <property type="match status" value="1"/>
</dbReference>
<evidence type="ECO:0000256" key="5">
    <source>
        <dbReference type="ARBA" id="ARBA00023136"/>
    </source>
</evidence>
<evidence type="ECO:0000256" key="7">
    <source>
        <dbReference type="SAM" id="Phobius"/>
    </source>
</evidence>
<feature type="region of interest" description="Disordered" evidence="6">
    <location>
        <begin position="357"/>
        <end position="403"/>
    </location>
</feature>
<feature type="transmembrane region" description="Helical" evidence="7">
    <location>
        <begin position="139"/>
        <end position="165"/>
    </location>
</feature>
<evidence type="ECO:0000256" key="3">
    <source>
        <dbReference type="ARBA" id="ARBA00022692"/>
    </source>
</evidence>
<comment type="subcellular location">
    <subcellularLocation>
        <location evidence="1">Membrane</location>
        <topology evidence="1">Multi-pass membrane protein</topology>
    </subcellularLocation>
</comment>
<feature type="transmembrane region" description="Helical" evidence="7">
    <location>
        <begin position="313"/>
        <end position="346"/>
    </location>
</feature>
<feature type="non-terminal residue" evidence="8">
    <location>
        <position position="403"/>
    </location>
</feature>
<comment type="similarity">
    <text evidence="2">Belongs to the autoinducer-2 exporter (AI-2E) (TC 2.A.86) family.</text>
</comment>
<evidence type="ECO:0000313" key="9">
    <source>
        <dbReference type="Proteomes" id="UP001596328"/>
    </source>
</evidence>
<dbReference type="PANTHER" id="PTHR21716:SF4">
    <property type="entry name" value="TRANSMEMBRANE PROTEIN 245"/>
    <property type="match status" value="1"/>
</dbReference>
<feature type="transmembrane region" description="Helical" evidence="7">
    <location>
        <begin position="57"/>
        <end position="82"/>
    </location>
</feature>
<protein>
    <submittedName>
        <fullName evidence="8">AI-2E family transporter</fullName>
    </submittedName>
</protein>
<evidence type="ECO:0000313" key="8">
    <source>
        <dbReference type="EMBL" id="MFC6725803.1"/>
    </source>
</evidence>
<dbReference type="AlphaFoldDB" id="A0ABD5S446"/>
<reference evidence="8 9" key="1">
    <citation type="journal article" date="2019" name="Int. J. Syst. Evol. Microbiol.">
        <title>The Global Catalogue of Microorganisms (GCM) 10K type strain sequencing project: providing services to taxonomists for standard genome sequencing and annotation.</title>
        <authorList>
            <consortium name="The Broad Institute Genomics Platform"/>
            <consortium name="The Broad Institute Genome Sequencing Center for Infectious Disease"/>
            <person name="Wu L."/>
            <person name="Ma J."/>
        </authorList>
    </citation>
    <scope>NUCLEOTIDE SEQUENCE [LARGE SCALE GENOMIC DNA]</scope>
    <source>
        <strain evidence="8 9">NBRC 111368</strain>
    </source>
</reference>
<evidence type="ECO:0000256" key="1">
    <source>
        <dbReference type="ARBA" id="ARBA00004141"/>
    </source>
</evidence>
<feature type="transmembrane region" description="Helical" evidence="7">
    <location>
        <begin position="236"/>
        <end position="264"/>
    </location>
</feature>
<evidence type="ECO:0000256" key="2">
    <source>
        <dbReference type="ARBA" id="ARBA00009773"/>
    </source>
</evidence>